<keyword evidence="15" id="KW-1185">Reference proteome</keyword>
<dbReference type="InterPro" id="IPR036942">
    <property type="entry name" value="Beta-barrel_TonB_sf"/>
</dbReference>
<dbReference type="HOGENOM" id="CLU_008287_19_3_5"/>
<evidence type="ECO:0000256" key="3">
    <source>
        <dbReference type="ARBA" id="ARBA00022448"/>
    </source>
</evidence>
<evidence type="ECO:0000256" key="10">
    <source>
        <dbReference type="RuleBase" id="RU003357"/>
    </source>
</evidence>
<dbReference type="GO" id="GO:0015344">
    <property type="term" value="F:siderophore uptake transmembrane transporter activity"/>
    <property type="evidence" value="ECO:0007669"/>
    <property type="project" value="TreeGrafter"/>
</dbReference>
<feature type="signal peptide" evidence="11">
    <location>
        <begin position="1"/>
        <end position="25"/>
    </location>
</feature>
<evidence type="ECO:0000256" key="2">
    <source>
        <dbReference type="ARBA" id="ARBA00009810"/>
    </source>
</evidence>
<dbReference type="GO" id="GO:0044718">
    <property type="term" value="P:siderophore transmembrane transport"/>
    <property type="evidence" value="ECO:0007669"/>
    <property type="project" value="TreeGrafter"/>
</dbReference>
<keyword evidence="8 9" id="KW-0998">Cell outer membrane</keyword>
<dbReference type="PANTHER" id="PTHR30069:SF41">
    <property type="entry name" value="HEME_HEMOPEXIN UTILIZATION PROTEIN C"/>
    <property type="match status" value="1"/>
</dbReference>
<proteinExistence type="inferred from homology"/>
<dbReference type="Gene3D" id="2.170.130.10">
    <property type="entry name" value="TonB-dependent receptor, plug domain"/>
    <property type="match status" value="1"/>
</dbReference>
<evidence type="ECO:0000256" key="5">
    <source>
        <dbReference type="ARBA" id="ARBA00022692"/>
    </source>
</evidence>
<keyword evidence="4 9" id="KW-1134">Transmembrane beta strand</keyword>
<name>C6XJ74_HIRBI</name>
<dbReference type="PANTHER" id="PTHR30069">
    <property type="entry name" value="TONB-DEPENDENT OUTER MEMBRANE RECEPTOR"/>
    <property type="match status" value="1"/>
</dbReference>
<evidence type="ECO:0000256" key="6">
    <source>
        <dbReference type="ARBA" id="ARBA00023077"/>
    </source>
</evidence>
<evidence type="ECO:0000256" key="9">
    <source>
        <dbReference type="PROSITE-ProRule" id="PRU01360"/>
    </source>
</evidence>
<dbReference type="GO" id="GO:0009279">
    <property type="term" value="C:cell outer membrane"/>
    <property type="evidence" value="ECO:0007669"/>
    <property type="project" value="UniProtKB-SubCell"/>
</dbReference>
<evidence type="ECO:0000256" key="1">
    <source>
        <dbReference type="ARBA" id="ARBA00004571"/>
    </source>
</evidence>
<evidence type="ECO:0000256" key="7">
    <source>
        <dbReference type="ARBA" id="ARBA00023136"/>
    </source>
</evidence>
<evidence type="ECO:0000256" key="8">
    <source>
        <dbReference type="ARBA" id="ARBA00023237"/>
    </source>
</evidence>
<keyword evidence="3 9" id="KW-0813">Transport</keyword>
<comment type="subcellular location">
    <subcellularLocation>
        <location evidence="1 9">Cell outer membrane</location>
        <topology evidence="1 9">Multi-pass membrane protein</topology>
    </subcellularLocation>
</comment>
<accession>C6XJ74</accession>
<evidence type="ECO:0000313" key="15">
    <source>
        <dbReference type="Proteomes" id="UP000002745"/>
    </source>
</evidence>
<dbReference type="SUPFAM" id="SSF56935">
    <property type="entry name" value="Porins"/>
    <property type="match status" value="1"/>
</dbReference>
<comment type="similarity">
    <text evidence="2 9 10">Belongs to the TonB-dependent receptor family.</text>
</comment>
<protein>
    <submittedName>
        <fullName evidence="14">TonB-dependent receptor plug</fullName>
    </submittedName>
</protein>
<dbReference type="eggNOG" id="COG4772">
    <property type="taxonomic scope" value="Bacteria"/>
</dbReference>
<keyword evidence="7 9" id="KW-0472">Membrane</keyword>
<dbReference type="OrthoDB" id="9796221at2"/>
<dbReference type="Pfam" id="PF07715">
    <property type="entry name" value="Plug"/>
    <property type="match status" value="1"/>
</dbReference>
<evidence type="ECO:0000313" key="14">
    <source>
        <dbReference type="EMBL" id="ACT59169.1"/>
    </source>
</evidence>
<dbReference type="PROSITE" id="PS52016">
    <property type="entry name" value="TONB_DEPENDENT_REC_3"/>
    <property type="match status" value="1"/>
</dbReference>
<feature type="domain" description="TonB-dependent receptor-like beta-barrel" evidence="12">
    <location>
        <begin position="264"/>
        <end position="632"/>
    </location>
</feature>
<dbReference type="STRING" id="582402.Hbal_1480"/>
<organism evidence="14 15">
    <name type="scientific">Hirschia baltica (strain ATCC 49814 / DSM 5838 / IFAM 1418)</name>
    <dbReference type="NCBI Taxonomy" id="582402"/>
    <lineage>
        <taxon>Bacteria</taxon>
        <taxon>Pseudomonadati</taxon>
        <taxon>Pseudomonadota</taxon>
        <taxon>Alphaproteobacteria</taxon>
        <taxon>Hyphomonadales</taxon>
        <taxon>Hyphomonadaceae</taxon>
        <taxon>Hirschia</taxon>
    </lineage>
</organism>
<dbReference type="EMBL" id="CP001678">
    <property type="protein sequence ID" value="ACT59169.1"/>
    <property type="molecule type" value="Genomic_DNA"/>
</dbReference>
<keyword evidence="5 9" id="KW-0812">Transmembrane</keyword>
<keyword evidence="14" id="KW-0675">Receptor</keyword>
<dbReference type="InterPro" id="IPR039426">
    <property type="entry name" value="TonB-dep_rcpt-like"/>
</dbReference>
<dbReference type="Gene3D" id="2.40.170.20">
    <property type="entry name" value="TonB-dependent receptor, beta-barrel domain"/>
    <property type="match status" value="1"/>
</dbReference>
<dbReference type="KEGG" id="hba:Hbal_1480"/>
<dbReference type="InterPro" id="IPR012910">
    <property type="entry name" value="Plug_dom"/>
</dbReference>
<evidence type="ECO:0000256" key="11">
    <source>
        <dbReference type="SAM" id="SignalP"/>
    </source>
</evidence>
<evidence type="ECO:0000259" key="12">
    <source>
        <dbReference type="Pfam" id="PF00593"/>
    </source>
</evidence>
<dbReference type="InterPro" id="IPR000531">
    <property type="entry name" value="Beta-barrel_TonB"/>
</dbReference>
<dbReference type="Pfam" id="PF00593">
    <property type="entry name" value="TonB_dep_Rec_b-barrel"/>
    <property type="match status" value="1"/>
</dbReference>
<dbReference type="InterPro" id="IPR037066">
    <property type="entry name" value="Plug_dom_sf"/>
</dbReference>
<keyword evidence="6 10" id="KW-0798">TonB box</keyword>
<evidence type="ECO:0000256" key="4">
    <source>
        <dbReference type="ARBA" id="ARBA00022452"/>
    </source>
</evidence>
<sequence length="660" mass="71070">MIKKLVFQSATAMAVALAAHQVASAQEIENTSAQVSDGEFLGTLTLGESKRDVQTDTATPVTTIDQEEIEDRQAGTIAELIDSVPGVSLVNGSTPSGSGINIRGFGANGTYGTDQKVAIQIDGASVGSEELYRIGTQLYTDPALFKSVDVIRGTVGSFEYGSGIVGGVVKLTTIDASDMIKDNKSFGFRQTLGYASNGNGFNSSSTLALQPTEGFELLGNFSWKEQEIQTDGSGNDITNTEFELPSYLLKAKYSAGSHSLAASYTQSNSTDRDVPYDSFGLSGGGFGNVDRDISTQSASLTYNYAPEENDLIDLDVILTYANQEIDQESVNPGGFAVINADHQYETTKLTVKNTFNLGTESIDHDLRIGAEIIQKDRLDASSAPGGTDDRVALFLVDTIDLLNGWSFSPAVRYETSTIDGTLNDDSEISYENDALMGGASLRYEFSSGFALFGSYAHTENLPILDDLENAVYMEQPEVADTYEIGTSYDRSNLFTENDNLSFKLNYFDTTLEDVTSYSGVTEVGLTGFELETSYALSSGFYSDLNATIFDADETTSSGNQVDWRNSIADNVRFTLGKRFGRLIDVSGEIVAVDELDTNGTIDTGYVTANLRTTITPQNGFLEGSSLRIGLENALDQKYTPAIATRPAIGRNLKVTISKAF</sequence>
<feature type="chain" id="PRO_5002973851" evidence="11">
    <location>
        <begin position="26"/>
        <end position="660"/>
    </location>
</feature>
<evidence type="ECO:0000259" key="13">
    <source>
        <dbReference type="Pfam" id="PF07715"/>
    </source>
</evidence>
<dbReference type="Proteomes" id="UP000002745">
    <property type="component" value="Chromosome"/>
</dbReference>
<dbReference type="RefSeq" id="WP_015827319.1">
    <property type="nucleotide sequence ID" value="NC_012982.1"/>
</dbReference>
<keyword evidence="11" id="KW-0732">Signal</keyword>
<reference evidence="15" key="1">
    <citation type="journal article" date="2011" name="J. Bacteriol.">
        <title>Genome sequences of eight morphologically diverse alphaproteobacteria.</title>
        <authorList>
            <consortium name="US DOE Joint Genome Institute"/>
            <person name="Brown P.J."/>
            <person name="Kysela D.T."/>
            <person name="Buechlein A."/>
            <person name="Hemmerich C."/>
            <person name="Brun Y.V."/>
        </authorList>
    </citation>
    <scope>NUCLEOTIDE SEQUENCE [LARGE SCALE GENOMIC DNA]</scope>
    <source>
        <strain evidence="15">ATCC 49814 / DSM 5838 / IFAM 1418</strain>
    </source>
</reference>
<gene>
    <name evidence="14" type="ordered locus">Hbal_1480</name>
</gene>
<feature type="domain" description="TonB-dependent receptor plug" evidence="13">
    <location>
        <begin position="55"/>
        <end position="168"/>
    </location>
</feature>
<dbReference type="AlphaFoldDB" id="C6XJ74"/>